<gene>
    <name evidence="1" type="ORF">B296_00053709</name>
</gene>
<comment type="caution">
    <text evidence="1">The sequence shown here is derived from an EMBL/GenBank/DDBJ whole genome shotgun (WGS) entry which is preliminary data.</text>
</comment>
<reference evidence="1 2" key="1">
    <citation type="journal article" date="2014" name="Agronomy (Basel)">
        <title>A Draft Genome Sequence for Ensete ventricosum, the Drought-Tolerant Tree Against Hunger.</title>
        <authorList>
            <person name="Harrison J."/>
            <person name="Moore K.A."/>
            <person name="Paszkiewicz K."/>
            <person name="Jones T."/>
            <person name="Grant M."/>
            <person name="Ambacheew D."/>
            <person name="Muzemil S."/>
            <person name="Studholme D.J."/>
        </authorList>
    </citation>
    <scope>NUCLEOTIDE SEQUENCE [LARGE SCALE GENOMIC DNA]</scope>
</reference>
<evidence type="ECO:0000313" key="1">
    <source>
        <dbReference type="EMBL" id="RRT41093.1"/>
    </source>
</evidence>
<proteinExistence type="predicted"/>
<protein>
    <submittedName>
        <fullName evidence="1">Uncharacterized protein</fullName>
    </submittedName>
</protein>
<sequence>VRAWFCEKCDDHKKVTRSRVSISFSCNILKIQNTGHSIRISPWEIVRAWFREKT</sequence>
<accession>A0A426XNL4</accession>
<name>A0A426XNL4_ENSVE</name>
<organism evidence="1 2">
    <name type="scientific">Ensete ventricosum</name>
    <name type="common">Abyssinian banana</name>
    <name type="synonym">Musa ensete</name>
    <dbReference type="NCBI Taxonomy" id="4639"/>
    <lineage>
        <taxon>Eukaryota</taxon>
        <taxon>Viridiplantae</taxon>
        <taxon>Streptophyta</taxon>
        <taxon>Embryophyta</taxon>
        <taxon>Tracheophyta</taxon>
        <taxon>Spermatophyta</taxon>
        <taxon>Magnoliopsida</taxon>
        <taxon>Liliopsida</taxon>
        <taxon>Zingiberales</taxon>
        <taxon>Musaceae</taxon>
        <taxon>Ensete</taxon>
    </lineage>
</organism>
<dbReference type="AlphaFoldDB" id="A0A426XNL4"/>
<evidence type="ECO:0000313" key="2">
    <source>
        <dbReference type="Proteomes" id="UP000287651"/>
    </source>
</evidence>
<feature type="non-terminal residue" evidence="1">
    <location>
        <position position="1"/>
    </location>
</feature>
<dbReference type="Proteomes" id="UP000287651">
    <property type="component" value="Unassembled WGS sequence"/>
</dbReference>
<dbReference type="EMBL" id="AMZH03018856">
    <property type="protein sequence ID" value="RRT41093.1"/>
    <property type="molecule type" value="Genomic_DNA"/>
</dbReference>